<dbReference type="RefSeq" id="WP_123102118.1">
    <property type="nucleotide sequence ID" value="NZ_CP127527.1"/>
</dbReference>
<comment type="caution">
    <text evidence="1">The sequence shown here is derived from an EMBL/GenBank/DDBJ whole genome shotgun (WGS) entry which is preliminary data.</text>
</comment>
<dbReference type="OrthoDB" id="5296446at2"/>
<name>A0A3M8RIA5_9PROT</name>
<sequence>MPSITDRMRKRFIVVSSDGDLNGAIAAAVPAGWEMVAVTDLEDLGAWQEILLHRFLLLNLDDAVVEDPVGLVDTIRREYQLNIAIFCIGGDQGQRDRARMARADRFFGREETLARLPEFFAQFGW</sequence>
<evidence type="ECO:0008006" key="2">
    <source>
        <dbReference type="Google" id="ProtNLM"/>
    </source>
</evidence>
<proteinExistence type="predicted"/>
<evidence type="ECO:0000313" key="1">
    <source>
        <dbReference type="EMBL" id="RNF68349.1"/>
    </source>
</evidence>
<dbReference type="AlphaFoldDB" id="A0A3M8RIA5"/>
<accession>A0A3M8RIA5</accession>
<organism evidence="1">
    <name type="scientific">Acidithiobacillus sulfuriphilus</name>
    <dbReference type="NCBI Taxonomy" id="1867749"/>
    <lineage>
        <taxon>Bacteria</taxon>
        <taxon>Pseudomonadati</taxon>
        <taxon>Pseudomonadota</taxon>
        <taxon>Acidithiobacillia</taxon>
        <taxon>Acidithiobacillales</taxon>
        <taxon>Acidithiobacillaceae</taxon>
        <taxon>Acidithiobacillus</taxon>
    </lineage>
</organism>
<reference evidence="1" key="1">
    <citation type="submission" date="2018-10" db="EMBL/GenBank/DDBJ databases">
        <title>Acidithiobacillus sulfuriphilus sp. nov.: an extremely acidophilic sulfur-oxidizing chemolithotroph isolated from a neutral pH environment.</title>
        <authorList>
            <person name="Falagan C."/>
            <person name="Moya-Beltran A."/>
            <person name="Quatrini R."/>
            <person name="Johnson D.B."/>
        </authorList>
    </citation>
    <scope>NUCLEOTIDE SEQUENCE [LARGE SCALE GENOMIC DNA]</scope>
    <source>
        <strain evidence="1">CJ-2</strain>
    </source>
</reference>
<protein>
    <recommendedName>
        <fullName evidence="2">Response regulator</fullName>
    </recommendedName>
</protein>
<gene>
    <name evidence="1" type="ORF">EC580_03185</name>
</gene>
<dbReference type="EMBL" id="RIZI01000122">
    <property type="protein sequence ID" value="RNF68349.1"/>
    <property type="molecule type" value="Genomic_DNA"/>
</dbReference>